<protein>
    <submittedName>
        <fullName evidence="24">Wall-associated receptor kinase 5</fullName>
    </submittedName>
</protein>
<dbReference type="SMART" id="SM00220">
    <property type="entry name" value="S_TKc"/>
    <property type="match status" value="1"/>
</dbReference>
<dbReference type="InterPro" id="IPR018097">
    <property type="entry name" value="EGF_Ca-bd_CS"/>
</dbReference>
<dbReference type="SUPFAM" id="SSF57196">
    <property type="entry name" value="EGF/Laminin"/>
    <property type="match status" value="2"/>
</dbReference>
<dbReference type="SUPFAM" id="SSF56112">
    <property type="entry name" value="Protein kinase-like (PK-like)"/>
    <property type="match status" value="1"/>
</dbReference>
<evidence type="ECO:0000256" key="13">
    <source>
        <dbReference type="ARBA" id="ARBA00023157"/>
    </source>
</evidence>
<feature type="disulfide bond" evidence="17">
    <location>
        <begin position="291"/>
        <end position="301"/>
    </location>
</feature>
<gene>
    <name evidence="24" type="primary">LOC107914811</name>
</gene>
<keyword evidence="10 18" id="KW-0067">ATP-binding</keyword>
<feature type="transmembrane region" description="Helical" evidence="19">
    <location>
        <begin position="453"/>
        <end position="469"/>
    </location>
</feature>
<comment type="caution">
    <text evidence="17">Lacks conserved residue(s) required for the propagation of feature annotation.</text>
</comment>
<dbReference type="PANTHER" id="PTHR27005">
    <property type="entry name" value="WALL-ASSOCIATED RECEPTOR KINASE-LIKE 21"/>
    <property type="match status" value="1"/>
</dbReference>
<keyword evidence="8 18" id="KW-0547">Nucleotide-binding</keyword>
<dbReference type="PROSITE" id="PS50026">
    <property type="entry name" value="EGF_3"/>
    <property type="match status" value="3"/>
</dbReference>
<dbReference type="Pfam" id="PF07645">
    <property type="entry name" value="EGF_CA"/>
    <property type="match status" value="2"/>
</dbReference>
<dbReference type="CDD" id="cd14066">
    <property type="entry name" value="STKc_IRAK"/>
    <property type="match status" value="1"/>
</dbReference>
<evidence type="ECO:0000256" key="8">
    <source>
        <dbReference type="ARBA" id="ARBA00022741"/>
    </source>
</evidence>
<feature type="signal peptide" evidence="20">
    <location>
        <begin position="1"/>
        <end position="26"/>
    </location>
</feature>
<evidence type="ECO:0000256" key="6">
    <source>
        <dbReference type="ARBA" id="ARBA00022692"/>
    </source>
</evidence>
<evidence type="ECO:0000256" key="4">
    <source>
        <dbReference type="ARBA" id="ARBA00022553"/>
    </source>
</evidence>
<evidence type="ECO:0000256" key="9">
    <source>
        <dbReference type="ARBA" id="ARBA00022777"/>
    </source>
</evidence>
<feature type="chain" id="PRO_5046412998" evidence="20">
    <location>
        <begin position="27"/>
        <end position="1195"/>
    </location>
</feature>
<dbReference type="InterPro" id="IPR049883">
    <property type="entry name" value="NOTCH1_EGF-like"/>
</dbReference>
<proteinExistence type="predicted"/>
<reference evidence="24" key="2">
    <citation type="submission" date="2025-08" db="UniProtKB">
        <authorList>
            <consortium name="RefSeq"/>
        </authorList>
    </citation>
    <scope>IDENTIFICATION</scope>
</reference>
<comment type="subcellular location">
    <subcellularLocation>
        <location evidence="1">Membrane</location>
        <topology evidence="1">Single-pass type I membrane protein</topology>
    </subcellularLocation>
</comment>
<dbReference type="PROSITE" id="PS01187">
    <property type="entry name" value="EGF_CA"/>
    <property type="match status" value="2"/>
</dbReference>
<dbReference type="InterPro" id="IPR045274">
    <property type="entry name" value="WAK-like"/>
</dbReference>
<evidence type="ECO:0000313" key="24">
    <source>
        <dbReference type="RefSeq" id="XP_040948612.1"/>
    </source>
</evidence>
<evidence type="ECO:0000256" key="16">
    <source>
        <dbReference type="ARBA" id="ARBA00047951"/>
    </source>
</evidence>
<feature type="domain" description="Protein kinase" evidence="21">
    <location>
        <begin position="865"/>
        <end position="1148"/>
    </location>
</feature>
<dbReference type="InterPro" id="IPR011009">
    <property type="entry name" value="Kinase-like_dom_sf"/>
</dbReference>
<dbReference type="Gene3D" id="2.10.25.10">
    <property type="entry name" value="Laminin"/>
    <property type="match status" value="4"/>
</dbReference>
<evidence type="ECO:0000259" key="22">
    <source>
        <dbReference type="PROSITE" id="PS50026"/>
    </source>
</evidence>
<feature type="transmembrane region" description="Helical" evidence="19">
    <location>
        <begin position="339"/>
        <end position="366"/>
    </location>
</feature>
<keyword evidence="5" id="KW-0808">Transferase</keyword>
<keyword evidence="24" id="KW-0675">Receptor</keyword>
<evidence type="ECO:0000256" key="3">
    <source>
        <dbReference type="ARBA" id="ARBA00022536"/>
    </source>
</evidence>
<comment type="catalytic activity">
    <reaction evidence="16">
        <text>L-threonyl-[protein] + ATP = O-phospho-L-threonyl-[protein] + ADP + H(+)</text>
        <dbReference type="Rhea" id="RHEA:46608"/>
        <dbReference type="Rhea" id="RHEA-COMP:11060"/>
        <dbReference type="Rhea" id="RHEA-COMP:11605"/>
        <dbReference type="ChEBI" id="CHEBI:15378"/>
        <dbReference type="ChEBI" id="CHEBI:30013"/>
        <dbReference type="ChEBI" id="CHEBI:30616"/>
        <dbReference type="ChEBI" id="CHEBI:61977"/>
        <dbReference type="ChEBI" id="CHEBI:456216"/>
    </reaction>
</comment>
<dbReference type="Gene3D" id="1.10.510.10">
    <property type="entry name" value="Transferase(Phosphotransferase) domain 1"/>
    <property type="match status" value="1"/>
</dbReference>
<dbReference type="CDD" id="cd00054">
    <property type="entry name" value="EGF_CA"/>
    <property type="match status" value="2"/>
</dbReference>
<keyword evidence="3 17" id="KW-0245">EGF-like domain</keyword>
<dbReference type="PROSITE" id="PS00010">
    <property type="entry name" value="ASX_HYDROXYL"/>
    <property type="match status" value="2"/>
</dbReference>
<dbReference type="InterPro" id="IPR025287">
    <property type="entry name" value="WAK_GUB"/>
</dbReference>
<dbReference type="SMART" id="SM00179">
    <property type="entry name" value="EGF_CA"/>
    <property type="match status" value="3"/>
</dbReference>
<evidence type="ECO:0000256" key="18">
    <source>
        <dbReference type="PROSITE-ProRule" id="PRU10141"/>
    </source>
</evidence>
<dbReference type="InterPro" id="IPR017441">
    <property type="entry name" value="Protein_kinase_ATP_BS"/>
</dbReference>
<dbReference type="InterPro" id="IPR000742">
    <property type="entry name" value="EGF"/>
</dbReference>
<feature type="binding site" evidence="18">
    <location>
        <position position="894"/>
    </location>
    <ligand>
        <name>ATP</name>
        <dbReference type="ChEBI" id="CHEBI:30616"/>
    </ligand>
</feature>
<evidence type="ECO:0000259" key="21">
    <source>
        <dbReference type="PROSITE" id="PS50011"/>
    </source>
</evidence>
<comment type="catalytic activity">
    <reaction evidence="15">
        <text>L-seryl-[protein] + ATP = O-phospho-L-seryl-[protein] + ADP + H(+)</text>
        <dbReference type="Rhea" id="RHEA:17989"/>
        <dbReference type="Rhea" id="RHEA-COMP:9863"/>
        <dbReference type="Rhea" id="RHEA-COMP:11604"/>
        <dbReference type="ChEBI" id="CHEBI:15378"/>
        <dbReference type="ChEBI" id="CHEBI:29999"/>
        <dbReference type="ChEBI" id="CHEBI:30616"/>
        <dbReference type="ChEBI" id="CHEBI:83421"/>
        <dbReference type="ChEBI" id="CHEBI:456216"/>
    </reaction>
</comment>
<dbReference type="PROSITE" id="PS50011">
    <property type="entry name" value="PROTEIN_KINASE_DOM"/>
    <property type="match status" value="1"/>
</dbReference>
<evidence type="ECO:0000256" key="10">
    <source>
        <dbReference type="ARBA" id="ARBA00022840"/>
    </source>
</evidence>
<keyword evidence="11 19" id="KW-1133">Transmembrane helix</keyword>
<dbReference type="InterPro" id="IPR001881">
    <property type="entry name" value="EGF-like_Ca-bd_dom"/>
</dbReference>
<evidence type="ECO:0000256" key="2">
    <source>
        <dbReference type="ARBA" id="ARBA00022527"/>
    </source>
</evidence>
<evidence type="ECO:0000256" key="12">
    <source>
        <dbReference type="ARBA" id="ARBA00023136"/>
    </source>
</evidence>
<dbReference type="InterPro" id="IPR000152">
    <property type="entry name" value="EGF-type_Asp/Asn_hydroxyl_site"/>
</dbReference>
<evidence type="ECO:0000256" key="15">
    <source>
        <dbReference type="ARBA" id="ARBA00047558"/>
    </source>
</evidence>
<keyword evidence="14" id="KW-0325">Glycoprotein</keyword>
<feature type="disulfide bond" evidence="17">
    <location>
        <begin position="703"/>
        <end position="720"/>
    </location>
</feature>
<dbReference type="InterPro" id="IPR000719">
    <property type="entry name" value="Prot_kinase_dom"/>
</dbReference>
<evidence type="ECO:0000256" key="1">
    <source>
        <dbReference type="ARBA" id="ARBA00004479"/>
    </source>
</evidence>
<evidence type="ECO:0000256" key="20">
    <source>
        <dbReference type="SAM" id="SignalP"/>
    </source>
</evidence>
<keyword evidence="13 17" id="KW-1015">Disulfide bond</keyword>
<evidence type="ECO:0000256" key="5">
    <source>
        <dbReference type="ARBA" id="ARBA00022679"/>
    </source>
</evidence>
<accession>A0ABM3A164</accession>
<name>A0ABM3A164_GOSHI</name>
<evidence type="ECO:0000256" key="7">
    <source>
        <dbReference type="ARBA" id="ARBA00022729"/>
    </source>
</evidence>
<feature type="domain" description="EGF-like" evidence="22">
    <location>
        <begin position="287"/>
        <end position="319"/>
    </location>
</feature>
<keyword evidence="6 19" id="KW-0812">Transmembrane</keyword>
<keyword evidence="12 19" id="KW-0472">Membrane</keyword>
<keyword evidence="7 20" id="KW-0732">Signal</keyword>
<sequence length="1195" mass="132599">MGLSFIFKKLALVAVTLTLTATSVAAQTQPGCESRCGNISIPYPFGTGDGCKISSDFFITCNTTFNPPKAFLDTSNIEILDISLDGYLRISGSIGYDCYNKVEPSYFATWMWFSKFSISHTRNKFTAIGCDTYAYVKDYLGHTYSTGCLTFCDNITNVVEGSCSGIGCCQTAIPKGVRSYHVTFGSSNNHSNVLSFNPCSYGFVVEDGAYNFSISDLYDENFSDKEFPMILDWTVGNQTCAEAKMDQENYACKENSDCIDPENGPGYLCKCLDGFQGNPYLSQGCQDINECDTLKPCNGPCNNAPGSYNCSCPDGFEGDGLRNGTGCSPKVVMPHHQSFSVAVVALGIGVGVLFSLLCLSWVYMGLRERKLTAEKSENCQQNGGMLMREQLPKRAEMLTTLDVTQINVLTEELVFPMWYYMSGINANRNILHTHLPPKTRREMKASMGDERRAWHLAFVCLLLAAVAAAESTPIAKLDCQDRCGNVSIPYPFGTTTDCYLNEDFYIACNSTHYDPPRAFLRRSNIEVTNITVEGKLWIMQFIARDCYNKSGSPVSSNTPSITLSKFRVSDTDNKFVAIGCDTKATIQGVQDDKAGYTSGCISKCDSIDYVDNFTCSGIGCCQTSIAKDVRYFDITVRSYHYHKGIWDFNPCSYGFVVEENSFNFSSNYLRDLQNVTMMPMVLDWFIGNETCETIKTKSSDDVCQGDSTCYNVDNGSGYRCKCLDGYQGDPYLPNGCQDIDECKDPNLNKCEKICENTKGNYTCLCPKGYHGDGRTDGTGCVANQSGGSLIIELTVGLGVGITVLIAGSTWSYWAFKKWKLIKLKHKFFRQNGGLMLQQELSRRDSSTETAKIFSAEELETATNNYDESRIIGRGGYGTVYKGTLSDGRTVAIKKSQVVDESQIDQFINEVVVLSQINHRNVVKLLGCCLETEVPLLVYEFITNGTLFEHIHNKSKASSLTFETRLRIAAETAGVLSYLHSSASIPIIHRDVKSTNILLDDSYTAKVSDFGASRLVPLDQAGISTVVQGTLGYLDPEYLQTSQLTEKSDVYSFAVVLLELLTGQKALCFERLEEERNLAMYFISALKEDRLVQILEKCVVDEAKIEMVEEIGSLARRCLRVKGEERPTMKEVAMELEGLRMMLEHHPWVNNDESRLEETEYLLGEPSLKIGSNSGMNNVTYDSITDHIILQVGHGR</sequence>
<keyword evidence="4" id="KW-0597">Phosphoprotein</keyword>
<reference evidence="23" key="1">
    <citation type="journal article" date="2020" name="Nat. Genet.">
        <title>Genomic diversifications of five Gossypium allopolyploid species and their impact on cotton improvement.</title>
        <authorList>
            <person name="Chen Z.J."/>
            <person name="Sreedasyam A."/>
            <person name="Ando A."/>
            <person name="Song Q."/>
            <person name="De Santiago L.M."/>
            <person name="Hulse-Kemp A.M."/>
            <person name="Ding M."/>
            <person name="Ye W."/>
            <person name="Kirkbride R.C."/>
            <person name="Jenkins J."/>
            <person name="Plott C."/>
            <person name="Lovell J."/>
            <person name="Lin Y.M."/>
            <person name="Vaughn R."/>
            <person name="Liu B."/>
            <person name="Simpson S."/>
            <person name="Scheffler B.E."/>
            <person name="Wen L."/>
            <person name="Saski C.A."/>
            <person name="Grover C.E."/>
            <person name="Hu G."/>
            <person name="Conover J.L."/>
            <person name="Carlson J.W."/>
            <person name="Shu S."/>
            <person name="Boston L.B."/>
            <person name="Williams M."/>
            <person name="Peterson D.G."/>
            <person name="McGee K."/>
            <person name="Jones D.C."/>
            <person name="Wendel J.F."/>
            <person name="Stelly D.M."/>
            <person name="Grimwood J."/>
            <person name="Schmutz J."/>
        </authorList>
    </citation>
    <scope>NUCLEOTIDE SEQUENCE [LARGE SCALE GENOMIC DNA]</scope>
    <source>
        <strain evidence="23">cv. TM-1</strain>
    </source>
</reference>
<evidence type="ECO:0000256" key="19">
    <source>
        <dbReference type="SAM" id="Phobius"/>
    </source>
</evidence>
<dbReference type="Pfam" id="PF13947">
    <property type="entry name" value="GUB_WAK_bind"/>
    <property type="match status" value="2"/>
</dbReference>
<dbReference type="PANTHER" id="PTHR27005:SF468">
    <property type="entry name" value="OS01G0310500 PROTEIN"/>
    <property type="match status" value="1"/>
</dbReference>
<evidence type="ECO:0000256" key="17">
    <source>
        <dbReference type="PROSITE-ProRule" id="PRU00076"/>
    </source>
</evidence>
<dbReference type="GO" id="GO:0016301">
    <property type="term" value="F:kinase activity"/>
    <property type="evidence" value="ECO:0007669"/>
    <property type="project" value="UniProtKB-KW"/>
</dbReference>
<evidence type="ECO:0000256" key="14">
    <source>
        <dbReference type="ARBA" id="ARBA00023180"/>
    </source>
</evidence>
<keyword evidence="23" id="KW-1185">Reference proteome</keyword>
<feature type="domain" description="EGF-like" evidence="22">
    <location>
        <begin position="738"/>
        <end position="775"/>
    </location>
</feature>
<keyword evidence="9 24" id="KW-0418">Kinase</keyword>
<dbReference type="GeneID" id="107914811"/>
<dbReference type="Gene3D" id="3.30.200.20">
    <property type="entry name" value="Phosphorylase Kinase, domain 1"/>
    <property type="match status" value="1"/>
</dbReference>
<dbReference type="SMART" id="SM00181">
    <property type="entry name" value="EGF"/>
    <property type="match status" value="4"/>
</dbReference>
<dbReference type="PROSITE" id="PS00108">
    <property type="entry name" value="PROTEIN_KINASE_ST"/>
    <property type="match status" value="1"/>
</dbReference>
<evidence type="ECO:0000256" key="11">
    <source>
        <dbReference type="ARBA" id="ARBA00022989"/>
    </source>
</evidence>
<evidence type="ECO:0000313" key="23">
    <source>
        <dbReference type="Proteomes" id="UP000818029"/>
    </source>
</evidence>
<dbReference type="RefSeq" id="XP_040948612.1">
    <property type="nucleotide sequence ID" value="XM_041092678.1"/>
</dbReference>
<dbReference type="InterPro" id="IPR008271">
    <property type="entry name" value="Ser/Thr_kinase_AS"/>
</dbReference>
<dbReference type="Pfam" id="PF00069">
    <property type="entry name" value="Pkinase"/>
    <property type="match status" value="1"/>
</dbReference>
<feature type="domain" description="EGF-like" evidence="22">
    <location>
        <begin position="687"/>
        <end position="737"/>
    </location>
</feature>
<dbReference type="Proteomes" id="UP000818029">
    <property type="component" value="Chromosome D05"/>
</dbReference>
<dbReference type="PROSITE" id="PS00107">
    <property type="entry name" value="PROTEIN_KINASE_ATP"/>
    <property type="match status" value="1"/>
</dbReference>
<organism evidence="23 24">
    <name type="scientific">Gossypium hirsutum</name>
    <name type="common">Upland cotton</name>
    <name type="synonym">Gossypium mexicanum</name>
    <dbReference type="NCBI Taxonomy" id="3635"/>
    <lineage>
        <taxon>Eukaryota</taxon>
        <taxon>Viridiplantae</taxon>
        <taxon>Streptophyta</taxon>
        <taxon>Embryophyta</taxon>
        <taxon>Tracheophyta</taxon>
        <taxon>Spermatophyta</taxon>
        <taxon>Magnoliopsida</taxon>
        <taxon>eudicotyledons</taxon>
        <taxon>Gunneridae</taxon>
        <taxon>Pentapetalae</taxon>
        <taxon>rosids</taxon>
        <taxon>malvids</taxon>
        <taxon>Malvales</taxon>
        <taxon>Malvaceae</taxon>
        <taxon>Malvoideae</taxon>
        <taxon>Gossypium</taxon>
    </lineage>
</organism>
<keyword evidence="2" id="KW-0723">Serine/threonine-protein kinase</keyword>